<reference evidence="3" key="1">
    <citation type="submission" date="2017-10" db="EMBL/GenBank/DDBJ databases">
        <authorList>
            <person name="Kravchenko I.K."/>
            <person name="Grouzdev D.S."/>
        </authorList>
    </citation>
    <scope>NUCLEOTIDE SEQUENCE [LARGE SCALE GENOMIC DNA]</scope>
    <source>
        <strain evidence="3">B2</strain>
    </source>
</reference>
<dbReference type="AlphaFoldDB" id="A0A2B8BEY8"/>
<dbReference type="OrthoDB" id="9790314at2"/>
<dbReference type="Pfam" id="PF22691">
    <property type="entry name" value="Thiolase_C_1"/>
    <property type="match status" value="1"/>
</dbReference>
<evidence type="ECO:0000313" key="3">
    <source>
        <dbReference type="Proteomes" id="UP000225379"/>
    </source>
</evidence>
<protein>
    <recommendedName>
        <fullName evidence="1">Thiolase C-terminal domain-containing protein</fullName>
    </recommendedName>
</protein>
<sequence>MKQLSGKTAIVGAYESPRRDAPRVHPFALQMECILGALDDAGLALTDVDGLCAASGDWAEGGGTMDVIELAEYIGIQPTYVNSTDVGGCSYILQAGQAAAAIASGLAEVVVISYAACPRWWPLSTPSFDPFVFPAGPGQYEIPYAPTLISTYGLFARRHMDLYGTTPEQLAQVAVTFRGHAAANPQARLRKPITVEDVLASPMIASPLHRLDCCVVTDGGGALVMTSRERARDLKRRPVYLAGYGAAVARTQNSQIPDDLTTPAALSGPRAFAMAGMTPADIDVAQIYDAFTITPMLALEDLGFCERGESGPFVAAGALSADGGSLPTNTDGGGLSSNHPGKRGIFTLIESVRQLRGDAPGIQVPDAKVALAHGLGGTFCSAATAILAV</sequence>
<dbReference type="PANTHER" id="PTHR42870">
    <property type="entry name" value="ACETYL-COA C-ACETYLTRANSFERASE"/>
    <property type="match status" value="1"/>
</dbReference>
<feature type="domain" description="Thiolase C-terminal" evidence="1">
    <location>
        <begin position="245"/>
        <end position="388"/>
    </location>
</feature>
<dbReference type="Gene3D" id="3.40.47.10">
    <property type="match status" value="1"/>
</dbReference>
<accession>A0A2B8BEY8</accession>
<dbReference type="CDD" id="cd00829">
    <property type="entry name" value="SCP-x_thiolase"/>
    <property type="match status" value="1"/>
</dbReference>
<gene>
    <name evidence="2" type="ORF">CRT60_15460</name>
</gene>
<dbReference type="Proteomes" id="UP000225379">
    <property type="component" value="Unassembled WGS sequence"/>
</dbReference>
<evidence type="ECO:0000313" key="2">
    <source>
        <dbReference type="EMBL" id="PGH56340.1"/>
    </source>
</evidence>
<dbReference type="PANTHER" id="PTHR42870:SF1">
    <property type="entry name" value="NON-SPECIFIC LIPID-TRANSFER PROTEIN-LIKE 2"/>
    <property type="match status" value="1"/>
</dbReference>
<dbReference type="GO" id="GO:0003988">
    <property type="term" value="F:acetyl-CoA C-acyltransferase activity"/>
    <property type="evidence" value="ECO:0007669"/>
    <property type="project" value="UniProtKB-ARBA"/>
</dbReference>
<dbReference type="SUPFAM" id="SSF53901">
    <property type="entry name" value="Thiolase-like"/>
    <property type="match status" value="2"/>
</dbReference>
<proteinExistence type="predicted"/>
<dbReference type="RefSeq" id="WP_098737372.1">
    <property type="nucleotide sequence ID" value="NZ_PDKW01000041.1"/>
</dbReference>
<evidence type="ECO:0000259" key="1">
    <source>
        <dbReference type="Pfam" id="PF22691"/>
    </source>
</evidence>
<organism evidence="2 3">
    <name type="scientific">Azospirillum palustre</name>
    <dbReference type="NCBI Taxonomy" id="2044885"/>
    <lineage>
        <taxon>Bacteria</taxon>
        <taxon>Pseudomonadati</taxon>
        <taxon>Pseudomonadota</taxon>
        <taxon>Alphaproteobacteria</taxon>
        <taxon>Rhodospirillales</taxon>
        <taxon>Azospirillaceae</taxon>
        <taxon>Azospirillum</taxon>
    </lineage>
</organism>
<dbReference type="PIRSF" id="PIRSF000429">
    <property type="entry name" value="Ac-CoA_Ac_transf"/>
    <property type="match status" value="1"/>
</dbReference>
<name>A0A2B8BEY8_9PROT</name>
<dbReference type="InterPro" id="IPR016039">
    <property type="entry name" value="Thiolase-like"/>
</dbReference>
<comment type="caution">
    <text evidence="2">The sequence shown here is derived from an EMBL/GenBank/DDBJ whole genome shotgun (WGS) entry which is preliminary data.</text>
</comment>
<dbReference type="InterPro" id="IPR055140">
    <property type="entry name" value="Thiolase_C_2"/>
</dbReference>
<dbReference type="NCBIfam" id="NF004811">
    <property type="entry name" value="PRK06158.1"/>
    <property type="match status" value="1"/>
</dbReference>
<dbReference type="InterPro" id="IPR002155">
    <property type="entry name" value="Thiolase"/>
</dbReference>
<keyword evidence="3" id="KW-1185">Reference proteome</keyword>
<dbReference type="EMBL" id="PDKW01000041">
    <property type="protein sequence ID" value="PGH56340.1"/>
    <property type="molecule type" value="Genomic_DNA"/>
</dbReference>